<dbReference type="InterPro" id="IPR004178">
    <property type="entry name" value="CaM-bd_dom"/>
</dbReference>
<gene>
    <name evidence="4" type="primary">KCNN4</name>
</gene>
<dbReference type="GO" id="GO:0016286">
    <property type="term" value="F:small conductance calcium-activated potassium channel activity"/>
    <property type="evidence" value="ECO:0007669"/>
    <property type="project" value="InterPro"/>
</dbReference>
<dbReference type="PANTHER" id="PTHR10153">
    <property type="entry name" value="SMALL CONDUCTANCE CALCIUM-ACTIVATED POTASSIUM CHANNEL"/>
    <property type="match status" value="1"/>
</dbReference>
<keyword evidence="2" id="KW-0812">Transmembrane</keyword>
<dbReference type="GO" id="GO:0032587">
    <property type="term" value="C:ruffle membrane"/>
    <property type="evidence" value="ECO:0007669"/>
    <property type="project" value="Ensembl"/>
</dbReference>
<evidence type="ECO:0000259" key="3">
    <source>
        <dbReference type="SMART" id="SM01053"/>
    </source>
</evidence>
<dbReference type="AlphaFoldDB" id="A0A8C0G2M4"/>
<keyword evidence="2" id="KW-0472">Membrane</keyword>
<dbReference type="InterPro" id="IPR015449">
    <property type="entry name" value="K_chnl_Ca-activ_SK"/>
</dbReference>
<dbReference type="Pfam" id="PF03530">
    <property type="entry name" value="SK_channel"/>
    <property type="match status" value="1"/>
</dbReference>
<feature type="transmembrane region" description="Helical" evidence="2">
    <location>
        <begin position="269"/>
        <end position="290"/>
    </location>
</feature>
<dbReference type="OMA" id="ETIHKRY"/>
<dbReference type="GeneTree" id="ENSGT00950000182904"/>
<dbReference type="GO" id="GO:0031982">
    <property type="term" value="C:vesicle"/>
    <property type="evidence" value="ECO:0007669"/>
    <property type="project" value="Ensembl"/>
</dbReference>
<dbReference type="Pfam" id="PF07885">
    <property type="entry name" value="Ion_trans_2"/>
    <property type="match status" value="1"/>
</dbReference>
<feature type="transmembrane region" description="Helical" evidence="2">
    <location>
        <begin position="215"/>
        <end position="232"/>
    </location>
</feature>
<evidence type="ECO:0000256" key="2">
    <source>
        <dbReference type="SAM" id="Phobius"/>
    </source>
</evidence>
<evidence type="ECO:0000313" key="5">
    <source>
        <dbReference type="Proteomes" id="UP000694404"/>
    </source>
</evidence>
<feature type="transmembrane region" description="Helical" evidence="2">
    <location>
        <begin position="146"/>
        <end position="170"/>
    </location>
</feature>
<keyword evidence="2" id="KW-1133">Transmembrane helix</keyword>
<dbReference type="GO" id="GO:0050862">
    <property type="term" value="P:positive regulation of T cell receptor signaling pathway"/>
    <property type="evidence" value="ECO:0007669"/>
    <property type="project" value="Ensembl"/>
</dbReference>
<keyword evidence="5" id="KW-1185">Reference proteome</keyword>
<dbReference type="GO" id="GO:0005829">
    <property type="term" value="C:cytosol"/>
    <property type="evidence" value="ECO:0007669"/>
    <property type="project" value="Ensembl"/>
</dbReference>
<name>A0A8C0G2M4_CHEAB</name>
<keyword evidence="1" id="KW-0112">Calmodulin-binding</keyword>
<dbReference type="GO" id="GO:0044351">
    <property type="term" value="P:macropinocytosis"/>
    <property type="evidence" value="ECO:0007669"/>
    <property type="project" value="Ensembl"/>
</dbReference>
<reference evidence="4" key="1">
    <citation type="submission" date="2025-08" db="UniProtKB">
        <authorList>
            <consortium name="Ensembl"/>
        </authorList>
    </citation>
    <scope>IDENTIFICATION</scope>
</reference>
<dbReference type="GO" id="GO:0051289">
    <property type="term" value="P:protein homotetramerization"/>
    <property type="evidence" value="ECO:0007669"/>
    <property type="project" value="Ensembl"/>
</dbReference>
<accession>A0A8C0G2M4</accession>
<dbReference type="GO" id="GO:0005516">
    <property type="term" value="F:calmodulin binding"/>
    <property type="evidence" value="ECO:0007669"/>
    <property type="project" value="UniProtKB-KW"/>
</dbReference>
<evidence type="ECO:0000256" key="1">
    <source>
        <dbReference type="ARBA" id="ARBA00022860"/>
    </source>
</evidence>
<protein>
    <submittedName>
        <fullName evidence="4">Potassium calcium-activated channel subfamily N member 4</fullName>
    </submittedName>
</protein>
<dbReference type="Pfam" id="PF02888">
    <property type="entry name" value="CaMBD"/>
    <property type="match status" value="1"/>
</dbReference>
<feature type="domain" description="Calmodulin-binding" evidence="3">
    <location>
        <begin position="308"/>
        <end position="378"/>
    </location>
</feature>
<dbReference type="GO" id="GO:0019903">
    <property type="term" value="F:protein phosphatase binding"/>
    <property type="evidence" value="ECO:0007669"/>
    <property type="project" value="Ensembl"/>
</dbReference>
<sequence>MGVKQNPPEATVLPVPGAPGENLRRLRQRKGLLKAEGQLAGWGLALALGGILLMVLHTELAWFGGCKWFAYLFLVKCLLSLSTATLLALILAFHVKEIQLFMLDNSLQDWRLAVSGPKLGLILLELLVCSLHPFPMGGSPCLAPELAPLASFLPGAETPLSLLMFLRLYLVPRALLLQSRVLGDASYRTIGSLNQIRFQYPFVLRLLVNRQPGRVLLVLTLGLWLTASWVLAVCERCAGHLEGTLWVIPITFLTIGYGDVVPVTVCGRLVCLCTGILGVGCTALLVAVAADKMEFNRAEKHVYNFMMDIQCTKEMKNSAANVLQAAWLFHRHSKARAGRPARTHHRRLLAAIHSPWRGGSRRSDGYKPSCCIGNKRAACPRAHLGLSYFLLSSPAWGPKILPSPPSAAPFPTPAPPHPIKGPCSPFPTSHPQNLVAHPLSSLSATHPHCPPCILPPTMPPPFHSPPPFTYIHQGPLNLRDTPFLLHCPVSFPQP</sequence>
<dbReference type="Proteomes" id="UP000694404">
    <property type="component" value="Unplaced"/>
</dbReference>
<feature type="transmembrane region" description="Helical" evidence="2">
    <location>
        <begin position="68"/>
        <end position="91"/>
    </location>
</feature>
<organism evidence="4 5">
    <name type="scientific">Chelonoidis abingdonii</name>
    <name type="common">Abingdon island giant tortoise</name>
    <name type="synonym">Testudo abingdonii</name>
    <dbReference type="NCBI Taxonomy" id="106734"/>
    <lineage>
        <taxon>Eukaryota</taxon>
        <taxon>Metazoa</taxon>
        <taxon>Chordata</taxon>
        <taxon>Craniata</taxon>
        <taxon>Vertebrata</taxon>
        <taxon>Euteleostomi</taxon>
        <taxon>Archelosauria</taxon>
        <taxon>Testudinata</taxon>
        <taxon>Testudines</taxon>
        <taxon>Cryptodira</taxon>
        <taxon>Durocryptodira</taxon>
        <taxon>Testudinoidea</taxon>
        <taxon>Testudinidae</taxon>
        <taxon>Chelonoidis</taxon>
    </lineage>
</organism>
<dbReference type="Gene3D" id="1.10.287.70">
    <property type="match status" value="2"/>
</dbReference>
<dbReference type="SMART" id="SM01053">
    <property type="entry name" value="CaMBD"/>
    <property type="match status" value="1"/>
</dbReference>
<dbReference type="GO" id="GO:0006816">
    <property type="term" value="P:calcium ion transport"/>
    <property type="evidence" value="ECO:0007669"/>
    <property type="project" value="Ensembl"/>
</dbReference>
<reference evidence="4" key="2">
    <citation type="submission" date="2025-09" db="UniProtKB">
        <authorList>
            <consortium name="Ensembl"/>
        </authorList>
    </citation>
    <scope>IDENTIFICATION</scope>
</reference>
<feature type="transmembrane region" description="Helical" evidence="2">
    <location>
        <begin position="112"/>
        <end position="134"/>
    </location>
</feature>
<dbReference type="GO" id="GO:0042803">
    <property type="term" value="F:protein homodimerization activity"/>
    <property type="evidence" value="ECO:0007669"/>
    <property type="project" value="Ensembl"/>
</dbReference>
<feature type="transmembrane region" description="Helical" evidence="2">
    <location>
        <begin position="39"/>
        <end position="56"/>
    </location>
</feature>
<dbReference type="GO" id="GO:1905664">
    <property type="term" value="P:regulation of calcium ion import across plasma membrane"/>
    <property type="evidence" value="ECO:0007669"/>
    <property type="project" value="Ensembl"/>
</dbReference>
<proteinExistence type="predicted"/>
<feature type="transmembrane region" description="Helical" evidence="2">
    <location>
        <begin position="244"/>
        <end position="262"/>
    </location>
</feature>
<dbReference type="GO" id="GO:0022894">
    <property type="term" value="F:intermediate conductance calcium-activated potassium channel activity"/>
    <property type="evidence" value="ECO:0007669"/>
    <property type="project" value="Ensembl"/>
</dbReference>
<evidence type="ECO:0000313" key="4">
    <source>
        <dbReference type="Ensembl" id="ENSCABP00000001856.1"/>
    </source>
</evidence>
<dbReference type="SUPFAM" id="SSF81324">
    <property type="entry name" value="Voltage-gated potassium channels"/>
    <property type="match status" value="1"/>
</dbReference>
<dbReference type="GO" id="GO:0030322">
    <property type="term" value="P:stabilization of membrane potential"/>
    <property type="evidence" value="ECO:0007669"/>
    <property type="project" value="Ensembl"/>
</dbReference>
<dbReference type="Ensembl" id="ENSCABT00000002012.1">
    <property type="protein sequence ID" value="ENSCABP00000001856.1"/>
    <property type="gene ID" value="ENSCABG00000001487.1"/>
</dbReference>
<dbReference type="InterPro" id="IPR013099">
    <property type="entry name" value="K_chnl_dom"/>
</dbReference>